<dbReference type="InterPro" id="IPR004659">
    <property type="entry name" value="RNase_E/G"/>
</dbReference>
<keyword evidence="4" id="KW-0378">Hydrolase</keyword>
<organism evidence="9">
    <name type="scientific">Gredgaria maugeana</name>
    <dbReference type="NCBI Taxonomy" id="2007213"/>
    <lineage>
        <taxon>Eukaryota</taxon>
        <taxon>Rhodophyta</taxon>
        <taxon>Florideophyceae</taxon>
        <taxon>Rhodymeniophycidae</taxon>
        <taxon>Ceramiales</taxon>
        <taxon>Rhodomelaceae</taxon>
        <taxon>Herposiphonieae</taxon>
        <taxon>Gredgaria</taxon>
    </lineage>
</organism>
<evidence type="ECO:0000256" key="2">
    <source>
        <dbReference type="ARBA" id="ARBA00005522"/>
    </source>
</evidence>
<gene>
    <name evidence="9" type="primary">rne</name>
</gene>
<dbReference type="InterPro" id="IPR019307">
    <property type="entry name" value="RNA-bd_AU-1/RNase_E/G"/>
</dbReference>
<evidence type="ECO:0000256" key="1">
    <source>
        <dbReference type="ARBA" id="ARBA00001946"/>
    </source>
</evidence>
<name>A0A1Z1MM42_9FLOR</name>
<dbReference type="GO" id="GO:0005737">
    <property type="term" value="C:cytoplasm"/>
    <property type="evidence" value="ECO:0007669"/>
    <property type="project" value="TreeGrafter"/>
</dbReference>
<dbReference type="PANTHER" id="PTHR30001">
    <property type="entry name" value="RIBONUCLEASE"/>
    <property type="match status" value="1"/>
</dbReference>
<dbReference type="CDD" id="cd04453">
    <property type="entry name" value="S1_RNase_E"/>
    <property type="match status" value="1"/>
</dbReference>
<accession>A0A1Z1MM42</accession>
<keyword evidence="9" id="KW-0934">Plastid</keyword>
<evidence type="ECO:0000256" key="7">
    <source>
        <dbReference type="ARBA" id="ARBA00023436"/>
    </source>
</evidence>
<protein>
    <submittedName>
        <fullName evidence="9">Ribonuclease E</fullName>
    </submittedName>
</protein>
<comment type="cofactor">
    <cofactor evidence="1">
        <name>Mg(2+)</name>
        <dbReference type="ChEBI" id="CHEBI:18420"/>
    </cofactor>
</comment>
<evidence type="ECO:0000256" key="5">
    <source>
        <dbReference type="ARBA" id="ARBA00022842"/>
    </source>
</evidence>
<evidence type="ECO:0000256" key="3">
    <source>
        <dbReference type="ARBA" id="ARBA00022723"/>
    </source>
</evidence>
<proteinExistence type="inferred from homology"/>
<dbReference type="RefSeq" id="YP_009397974.1">
    <property type="nucleotide sequence ID" value="NC_035290.1"/>
</dbReference>
<dbReference type="GO" id="GO:0046872">
    <property type="term" value="F:metal ion binding"/>
    <property type="evidence" value="ECO:0007669"/>
    <property type="project" value="UniProtKB-KW"/>
</dbReference>
<evidence type="ECO:0000313" key="9">
    <source>
        <dbReference type="EMBL" id="ARW67160.1"/>
    </source>
</evidence>
<dbReference type="GO" id="GO:0004540">
    <property type="term" value="F:RNA nuclease activity"/>
    <property type="evidence" value="ECO:0007669"/>
    <property type="project" value="InterPro"/>
</dbReference>
<dbReference type="PROSITE" id="PS50126">
    <property type="entry name" value="S1"/>
    <property type="match status" value="1"/>
</dbReference>
<geneLocation type="chloroplast" evidence="9"/>
<evidence type="ECO:0000256" key="4">
    <source>
        <dbReference type="ARBA" id="ARBA00022801"/>
    </source>
</evidence>
<dbReference type="GO" id="GO:0006364">
    <property type="term" value="P:rRNA processing"/>
    <property type="evidence" value="ECO:0007669"/>
    <property type="project" value="TreeGrafter"/>
</dbReference>
<keyword evidence="5" id="KW-0460">Magnesium</keyword>
<dbReference type="SMART" id="SM00316">
    <property type="entry name" value="S1"/>
    <property type="match status" value="1"/>
</dbReference>
<comment type="function">
    <text evidence="7">Involved in intercistronic processing of primary transcripts from chloroplast operons. The endonucleolytic activity of the enzyme depends on the number of phosphates at the 5' end, is inhibited by structured RNA, and preferentially cleaves A/U-rich sequences.</text>
</comment>
<dbReference type="EMBL" id="MF101446">
    <property type="protein sequence ID" value="ARW67160.1"/>
    <property type="molecule type" value="Genomic_DNA"/>
</dbReference>
<evidence type="ECO:0000259" key="8">
    <source>
        <dbReference type="PROSITE" id="PS50126"/>
    </source>
</evidence>
<dbReference type="AlphaFoldDB" id="A0A1Z1MM42"/>
<dbReference type="InterPro" id="IPR012340">
    <property type="entry name" value="NA-bd_OB-fold"/>
</dbReference>
<dbReference type="Pfam" id="PF10150">
    <property type="entry name" value="RNase_E_G"/>
    <property type="match status" value="1"/>
</dbReference>
<feature type="domain" description="S1 motif" evidence="8">
    <location>
        <begin position="35"/>
        <end position="117"/>
    </location>
</feature>
<keyword evidence="3" id="KW-0479">Metal-binding</keyword>
<comment type="similarity">
    <text evidence="2">Belongs to the RNase E/G family.</text>
</comment>
<keyword evidence="9" id="KW-0150">Chloroplast</keyword>
<sequence length="505" mass="58800">MVKKIIISYFNSIAATLQTNKVQEVILVNKTYQVNDIYFGVVQKIFSSINAAFINLGQYNKSGFIHLSDIKTLKRGKKFFSINDLLSINQLVLVQVVKEPTFHKGPRLTSNIHLHGKYIVLMPFCNVVLISNHIYDNSERIHLYSLAILIKPKVMGLIIKSCAQGISDSLVLQDLDLLIKQWSFIQKKILLSSVPSLIYKDEDLVKKVVRDSYDKSIKKIVVDSLDALKLVYYYLKKWSYIAPSIKTRIQLYDKHFCILDKFYIKNTIQHLLQPKVDLLYGGYIFIENYEALTVIDVNSGSFNKLYNSMETILRINFYAAIEIAYQLKVRNINGVIIIDFIDMSFQRDQLKLLEHFNKLLISDDCSPQVVQLSELGLLELTRRRRSQSLQEIFGFSTLRNFNYSSFFLVDHAYHRLCFSLFDTDQKANYSLNKNISSLFFSKTFNLRKVMKNKFIISCDPLLNKYFSFIDNNNLFHLFYPKANYLVPLFLYYRLTNLKNVNGSLK</sequence>
<dbReference type="InterPro" id="IPR003029">
    <property type="entry name" value="S1_domain"/>
</dbReference>
<dbReference type="NCBIfam" id="TIGR00757">
    <property type="entry name" value="RNaseEG"/>
    <property type="match status" value="1"/>
</dbReference>
<evidence type="ECO:0000256" key="6">
    <source>
        <dbReference type="ARBA" id="ARBA00022884"/>
    </source>
</evidence>
<keyword evidence="6" id="KW-0694">RNA-binding</keyword>
<dbReference type="GO" id="GO:0016787">
    <property type="term" value="F:hydrolase activity"/>
    <property type="evidence" value="ECO:0007669"/>
    <property type="project" value="UniProtKB-KW"/>
</dbReference>
<reference evidence="9" key="1">
    <citation type="journal article" date="2017" name="J. Phycol.">
        <title>Analysis of chloroplast genomes and a supermatrix inform reclassification of the Rhodomelaceae (Rhodophyta).</title>
        <authorList>
            <person name="Diaz-Tapia P."/>
            <person name="Maggs C.A."/>
            <person name="West J.A."/>
            <person name="Verbruggen H."/>
        </authorList>
    </citation>
    <scope>NUCLEOTIDE SEQUENCE</scope>
    <source>
        <strain evidence="9">PD1230</strain>
    </source>
</reference>
<dbReference type="PANTHER" id="PTHR30001:SF0">
    <property type="entry name" value="RIBONUCLEASE G"/>
    <property type="match status" value="1"/>
</dbReference>
<dbReference type="SUPFAM" id="SSF50249">
    <property type="entry name" value="Nucleic acid-binding proteins"/>
    <property type="match status" value="1"/>
</dbReference>
<dbReference type="GO" id="GO:0003723">
    <property type="term" value="F:RNA binding"/>
    <property type="evidence" value="ECO:0007669"/>
    <property type="project" value="UniProtKB-KW"/>
</dbReference>
<dbReference type="Gene3D" id="2.40.50.140">
    <property type="entry name" value="Nucleic acid-binding proteins"/>
    <property type="match status" value="1"/>
</dbReference>
<dbReference type="GeneID" id="33360427"/>